<dbReference type="InterPro" id="IPR051395">
    <property type="entry name" value="Cytochrome_c_Peroxidase/MauG"/>
</dbReference>
<dbReference type="InterPro" id="IPR036909">
    <property type="entry name" value="Cyt_c-like_dom_sf"/>
</dbReference>
<sequence>MAVSPAPAQEVVFNDYSEDRAAIGQLLFYDPILSGNRNISCATCHHADTFSADALSLGIGEGGKGIGTRRTVADGAIVKRVPRNAPGLWNIGATEFTSFFHDGRVSVSDAYDTGYDSPAEEWLPVGLPNLLAVQALFPLTAQFEMAGNVGENEVIGAVSDRIDGGWPILAKRVRTIPAYGDALVEAFALNRPEDIDIRHIAIALADFMNAEWRSLDAPYDLWLAGQGNLTPAQDRGRMLFFGKGGCASCHSGPLFTDQNFYALALPPFGPGRTRRFDPMPRDVGRMAETDDLDDAYRFRTPSLRNVTLTGPYGHNGAYPTLAGIIRHHADPVAATARWTPELANLPDAPWLASGDFVIRSDAREMARVSAKLDIRPVVLSDAEVADLVAFMGALEGGESRYGRLGVPDAVPSGLAVER</sequence>
<dbReference type="Proteomes" id="UP000199283">
    <property type="component" value="Unassembled WGS sequence"/>
</dbReference>
<dbReference type="PANTHER" id="PTHR30600">
    <property type="entry name" value="CYTOCHROME C PEROXIDASE-RELATED"/>
    <property type="match status" value="1"/>
</dbReference>
<evidence type="ECO:0000256" key="6">
    <source>
        <dbReference type="PROSITE-ProRule" id="PRU00433"/>
    </source>
</evidence>
<keyword evidence="4" id="KW-0560">Oxidoreductase</keyword>
<keyword evidence="9" id="KW-1185">Reference proteome</keyword>
<dbReference type="InterPro" id="IPR004852">
    <property type="entry name" value="Di-haem_cyt_c_peroxidsae"/>
</dbReference>
<dbReference type="GO" id="GO:0004130">
    <property type="term" value="F:cytochrome-c peroxidase activity"/>
    <property type="evidence" value="ECO:0007669"/>
    <property type="project" value="TreeGrafter"/>
</dbReference>
<evidence type="ECO:0000256" key="5">
    <source>
        <dbReference type="ARBA" id="ARBA00023004"/>
    </source>
</evidence>
<dbReference type="GO" id="GO:0046872">
    <property type="term" value="F:metal ion binding"/>
    <property type="evidence" value="ECO:0007669"/>
    <property type="project" value="UniProtKB-KW"/>
</dbReference>
<dbReference type="GO" id="GO:0020037">
    <property type="term" value="F:heme binding"/>
    <property type="evidence" value="ECO:0007669"/>
    <property type="project" value="InterPro"/>
</dbReference>
<dbReference type="AlphaFoldDB" id="A0A1H7IJ91"/>
<evidence type="ECO:0000256" key="3">
    <source>
        <dbReference type="ARBA" id="ARBA00022723"/>
    </source>
</evidence>
<dbReference type="InterPro" id="IPR009056">
    <property type="entry name" value="Cyt_c-like_dom"/>
</dbReference>
<keyword evidence="3 6" id="KW-0479">Metal-binding</keyword>
<keyword evidence="2 6" id="KW-0349">Heme</keyword>
<keyword evidence="8" id="KW-0575">Peroxidase</keyword>
<dbReference type="Gene3D" id="1.10.760.10">
    <property type="entry name" value="Cytochrome c-like domain"/>
    <property type="match status" value="2"/>
</dbReference>
<name>A0A1H7IJ91_9RHOB</name>
<dbReference type="SUPFAM" id="SSF46626">
    <property type="entry name" value="Cytochrome c"/>
    <property type="match status" value="2"/>
</dbReference>
<proteinExistence type="predicted"/>
<evidence type="ECO:0000259" key="7">
    <source>
        <dbReference type="PROSITE" id="PS51007"/>
    </source>
</evidence>
<dbReference type="EMBL" id="FNZQ01000001">
    <property type="protein sequence ID" value="SEK62529.1"/>
    <property type="molecule type" value="Genomic_DNA"/>
</dbReference>
<dbReference type="GO" id="GO:0009055">
    <property type="term" value="F:electron transfer activity"/>
    <property type="evidence" value="ECO:0007669"/>
    <property type="project" value="InterPro"/>
</dbReference>
<dbReference type="Pfam" id="PF03150">
    <property type="entry name" value="CCP_MauG"/>
    <property type="match status" value="1"/>
</dbReference>
<dbReference type="PROSITE" id="PS51007">
    <property type="entry name" value="CYTC"/>
    <property type="match status" value="2"/>
</dbReference>
<reference evidence="8 9" key="1">
    <citation type="submission" date="2016-10" db="EMBL/GenBank/DDBJ databases">
        <authorList>
            <person name="de Groot N.N."/>
        </authorList>
    </citation>
    <scope>NUCLEOTIDE SEQUENCE [LARGE SCALE GENOMIC DNA]</scope>
    <source>
        <strain evidence="8 9">DSM 14858</strain>
    </source>
</reference>
<gene>
    <name evidence="8" type="ORF">SAMN04488526_1067</name>
</gene>
<evidence type="ECO:0000256" key="4">
    <source>
        <dbReference type="ARBA" id="ARBA00023002"/>
    </source>
</evidence>
<feature type="domain" description="Cytochrome c" evidence="7">
    <location>
        <begin position="19"/>
        <end position="116"/>
    </location>
</feature>
<evidence type="ECO:0000256" key="2">
    <source>
        <dbReference type="ARBA" id="ARBA00022617"/>
    </source>
</evidence>
<dbReference type="GO" id="GO:0030313">
    <property type="term" value="C:cell envelope"/>
    <property type="evidence" value="ECO:0007669"/>
    <property type="project" value="UniProtKB-SubCell"/>
</dbReference>
<accession>A0A1H7IJ91</accession>
<organism evidence="8 9">
    <name type="scientific">Jannaschia helgolandensis</name>
    <dbReference type="NCBI Taxonomy" id="188906"/>
    <lineage>
        <taxon>Bacteria</taxon>
        <taxon>Pseudomonadati</taxon>
        <taxon>Pseudomonadota</taxon>
        <taxon>Alphaproteobacteria</taxon>
        <taxon>Rhodobacterales</taxon>
        <taxon>Roseobacteraceae</taxon>
        <taxon>Jannaschia</taxon>
    </lineage>
</organism>
<feature type="domain" description="Cytochrome c" evidence="7">
    <location>
        <begin position="231"/>
        <end position="395"/>
    </location>
</feature>
<protein>
    <submittedName>
        <fullName evidence="8">Cytochrome c peroxidase</fullName>
    </submittedName>
</protein>
<evidence type="ECO:0000256" key="1">
    <source>
        <dbReference type="ARBA" id="ARBA00004196"/>
    </source>
</evidence>
<evidence type="ECO:0000313" key="8">
    <source>
        <dbReference type="EMBL" id="SEK62529.1"/>
    </source>
</evidence>
<dbReference type="STRING" id="188906.SAMN04488526_1067"/>
<comment type="subcellular location">
    <subcellularLocation>
        <location evidence="1">Cell envelope</location>
    </subcellularLocation>
</comment>
<keyword evidence="5 6" id="KW-0408">Iron</keyword>
<evidence type="ECO:0000313" key="9">
    <source>
        <dbReference type="Proteomes" id="UP000199283"/>
    </source>
</evidence>